<dbReference type="RefSeq" id="WP_272652728.1">
    <property type="nucleotide sequence ID" value="NZ_JAZDDG010000009.1"/>
</dbReference>
<keyword evidence="1" id="KW-0472">Membrane</keyword>
<dbReference type="EMBL" id="JAZDDG010000009">
    <property type="protein sequence ID" value="MEE1978052.1"/>
    <property type="molecule type" value="Genomic_DNA"/>
</dbReference>
<evidence type="ECO:0000256" key="1">
    <source>
        <dbReference type="SAM" id="Phobius"/>
    </source>
</evidence>
<proteinExistence type="predicted"/>
<evidence type="ECO:0000313" key="3">
    <source>
        <dbReference type="Proteomes" id="UP001356308"/>
    </source>
</evidence>
<keyword evidence="1" id="KW-0812">Transmembrane</keyword>
<feature type="transmembrane region" description="Helical" evidence="1">
    <location>
        <begin position="7"/>
        <end position="26"/>
    </location>
</feature>
<comment type="caution">
    <text evidence="2">The sequence shown here is derived from an EMBL/GenBank/DDBJ whole genome shotgun (WGS) entry which is preliminary data.</text>
</comment>
<dbReference type="Proteomes" id="UP001356308">
    <property type="component" value="Unassembled WGS sequence"/>
</dbReference>
<keyword evidence="3" id="KW-1185">Reference proteome</keyword>
<sequence length="119" mass="13130">MKAVLKISIVLSLIAVAAYFISFYVMPSVTVKNISNTSIQAAKVTLPNAGLDFGPIEAKEQNTIHYSLEQTEGGYKYHFVLKNGVVLEGDCGYVTSNEVHKRFEILVKEGNKVVCRYGI</sequence>
<reference evidence="2 3" key="1">
    <citation type="submission" date="2024-01" db="EMBL/GenBank/DDBJ databases">
        <title>Maribacter spp. originated from different algae showed divergent polysaccharides utilization ability.</title>
        <authorList>
            <person name="Wang H."/>
            <person name="Wu Y."/>
        </authorList>
    </citation>
    <scope>NUCLEOTIDE SEQUENCE [LARGE SCALE GENOMIC DNA]</scope>
    <source>
        <strain evidence="2 3">PR1</strain>
    </source>
</reference>
<evidence type="ECO:0000313" key="2">
    <source>
        <dbReference type="EMBL" id="MEE1978052.1"/>
    </source>
</evidence>
<keyword evidence="1" id="KW-1133">Transmembrane helix</keyword>
<protein>
    <submittedName>
        <fullName evidence="2">Uncharacterized protein</fullName>
    </submittedName>
</protein>
<name>A0ABU7IYI1_9FLAO</name>
<accession>A0ABU7IYI1</accession>
<gene>
    <name evidence="2" type="ORF">V1I91_18385</name>
</gene>
<organism evidence="2 3">
    <name type="scientific">Maribacter cobaltidurans</name>
    <dbReference type="NCBI Taxonomy" id="1178778"/>
    <lineage>
        <taxon>Bacteria</taxon>
        <taxon>Pseudomonadati</taxon>
        <taxon>Bacteroidota</taxon>
        <taxon>Flavobacteriia</taxon>
        <taxon>Flavobacteriales</taxon>
        <taxon>Flavobacteriaceae</taxon>
        <taxon>Maribacter</taxon>
    </lineage>
</organism>